<dbReference type="Proteomes" id="UP000002415">
    <property type="component" value="Chromosome"/>
</dbReference>
<keyword evidence="4" id="KW-0106">Calcium</keyword>
<proteinExistence type="inferred from homology"/>
<accession>A7HL64</accession>
<dbReference type="Gene3D" id="3.55.10.10">
    <property type="entry name" value="Archease domain"/>
    <property type="match status" value="1"/>
</dbReference>
<dbReference type="EMBL" id="CP000771">
    <property type="protein sequence ID" value="ABS60647.1"/>
    <property type="molecule type" value="Genomic_DNA"/>
</dbReference>
<keyword evidence="2" id="KW-0819">tRNA processing</keyword>
<name>A7HL64_FERNB</name>
<dbReference type="STRING" id="381764.Fnod_0794"/>
<dbReference type="AlphaFoldDB" id="A7HL64"/>
<dbReference type="InterPro" id="IPR036820">
    <property type="entry name" value="Archease_dom_sf"/>
</dbReference>
<dbReference type="RefSeq" id="WP_011993964.1">
    <property type="nucleotide sequence ID" value="NC_009718.1"/>
</dbReference>
<evidence type="ECO:0000256" key="2">
    <source>
        <dbReference type="ARBA" id="ARBA00022694"/>
    </source>
</evidence>
<dbReference type="Pfam" id="PF01951">
    <property type="entry name" value="Archease"/>
    <property type="match status" value="1"/>
</dbReference>
<dbReference type="InterPro" id="IPR023572">
    <property type="entry name" value="Archease_dom"/>
</dbReference>
<reference evidence="6 7" key="2">
    <citation type="journal article" date="2009" name="Proc. Natl. Acad. Sci. U.S.A.">
        <title>On the chimeric nature, thermophilic origin, and phylogenetic placement of the Thermotogales.</title>
        <authorList>
            <person name="Zhaxybayeva O."/>
            <person name="Swithers K.S."/>
            <person name="Lapierre P."/>
            <person name="Fournier G.P."/>
            <person name="Bickhart D.M."/>
            <person name="DeBoy R.T."/>
            <person name="Nelson K.E."/>
            <person name="Nesbo C.L."/>
            <person name="Doolittle W.F."/>
            <person name="Gogarten J.P."/>
            <person name="Noll K.M."/>
        </authorList>
    </citation>
    <scope>NUCLEOTIDE SEQUENCE [LARGE SCALE GENOMIC DNA]</scope>
    <source>
        <strain evidence="7">ATCC 35602 / DSM 5306 / Rt17-B1</strain>
    </source>
</reference>
<sequence>MYREIDHKADLFYEIVAENVDELLSDIVKILLENSSEKYSENKNILLIECLKNFTKKCYNIDVTNVNTNNEFLDWLFDTVNEIISLIDSGFYPFKTEQGCVYFCERRINLAIKALTYHNLSMKYHEGKLYVRMVFDV</sequence>
<evidence type="ECO:0000256" key="3">
    <source>
        <dbReference type="ARBA" id="ARBA00022723"/>
    </source>
</evidence>
<dbReference type="KEGG" id="fno:Fnod_0794"/>
<keyword evidence="3" id="KW-0479">Metal-binding</keyword>
<feature type="domain" description="Archease" evidence="5">
    <location>
        <begin position="2"/>
        <end position="137"/>
    </location>
</feature>
<comment type="similarity">
    <text evidence="1">Belongs to the archease family.</text>
</comment>
<dbReference type="eggNOG" id="COG1371">
    <property type="taxonomic scope" value="Bacteria"/>
</dbReference>
<reference evidence="6 7" key="1">
    <citation type="submission" date="2007-07" db="EMBL/GenBank/DDBJ databases">
        <title>Complete sequence of Fervidobacterium nodosum Rt17-B1.</title>
        <authorList>
            <consortium name="US DOE Joint Genome Institute"/>
            <person name="Copeland A."/>
            <person name="Lucas S."/>
            <person name="Lapidus A."/>
            <person name="Barry K."/>
            <person name="Glavina del Rio T."/>
            <person name="Dalin E."/>
            <person name="Tice H."/>
            <person name="Pitluck S."/>
            <person name="Saunders E."/>
            <person name="Brettin T."/>
            <person name="Bruce D."/>
            <person name="Detter J.C."/>
            <person name="Han C."/>
            <person name="Schmutz J."/>
            <person name="Larimer F."/>
            <person name="Land M."/>
            <person name="Hauser L."/>
            <person name="Kyrpides N."/>
            <person name="Mikhailova N."/>
            <person name="Nelson K."/>
            <person name="Gogarten J.P."/>
            <person name="Noll K."/>
            <person name="Richardson P."/>
        </authorList>
    </citation>
    <scope>NUCLEOTIDE SEQUENCE [LARGE SCALE GENOMIC DNA]</scope>
    <source>
        <strain evidence="7">ATCC 35602 / DSM 5306 / Rt17-B1</strain>
    </source>
</reference>
<dbReference type="HOGENOM" id="CLU_163359_0_0_0"/>
<evidence type="ECO:0000256" key="4">
    <source>
        <dbReference type="ARBA" id="ARBA00022837"/>
    </source>
</evidence>
<dbReference type="SUPFAM" id="SSF69819">
    <property type="entry name" value="MTH1598-like"/>
    <property type="match status" value="1"/>
</dbReference>
<keyword evidence="7" id="KW-1185">Reference proteome</keyword>
<dbReference type="GO" id="GO:0008033">
    <property type="term" value="P:tRNA processing"/>
    <property type="evidence" value="ECO:0007669"/>
    <property type="project" value="UniProtKB-KW"/>
</dbReference>
<evidence type="ECO:0000259" key="5">
    <source>
        <dbReference type="Pfam" id="PF01951"/>
    </source>
</evidence>
<gene>
    <name evidence="6" type="ordered locus">Fnod_0794</name>
</gene>
<evidence type="ECO:0000256" key="1">
    <source>
        <dbReference type="ARBA" id="ARBA00007963"/>
    </source>
</evidence>
<evidence type="ECO:0000313" key="6">
    <source>
        <dbReference type="EMBL" id="ABS60647.1"/>
    </source>
</evidence>
<evidence type="ECO:0000313" key="7">
    <source>
        <dbReference type="Proteomes" id="UP000002415"/>
    </source>
</evidence>
<organism evidence="6 7">
    <name type="scientific">Fervidobacterium nodosum (strain ATCC 35602 / DSM 5306 / Rt17-B1)</name>
    <dbReference type="NCBI Taxonomy" id="381764"/>
    <lineage>
        <taxon>Bacteria</taxon>
        <taxon>Thermotogati</taxon>
        <taxon>Thermotogota</taxon>
        <taxon>Thermotogae</taxon>
        <taxon>Thermotogales</taxon>
        <taxon>Fervidobacteriaceae</taxon>
        <taxon>Fervidobacterium</taxon>
    </lineage>
</organism>
<protein>
    <recommendedName>
        <fullName evidence="5">Archease domain-containing protein</fullName>
    </recommendedName>
</protein>
<dbReference type="GO" id="GO:0046872">
    <property type="term" value="F:metal ion binding"/>
    <property type="evidence" value="ECO:0007669"/>
    <property type="project" value="UniProtKB-KW"/>
</dbReference>